<accession>A0ABR4AJE5</accession>
<sequence>MAILIQETLSPSLALIVASLELIVWENFGISYLTVPHDTRKSQRTGSIFMGASAHLRTANLPTKVYGNFVDQVDNFDDVFLAPIQRRFYTSTLSNAYSSNLPTKPWSQAAT</sequence>
<evidence type="ECO:0000313" key="2">
    <source>
        <dbReference type="Proteomes" id="UP001590951"/>
    </source>
</evidence>
<dbReference type="Proteomes" id="UP001590951">
    <property type="component" value="Unassembled WGS sequence"/>
</dbReference>
<evidence type="ECO:0000313" key="1">
    <source>
        <dbReference type="EMBL" id="KAL2045897.1"/>
    </source>
</evidence>
<gene>
    <name evidence="1" type="ORF">ABVK25_011951</name>
</gene>
<reference evidence="1 2" key="1">
    <citation type="submission" date="2024-09" db="EMBL/GenBank/DDBJ databases">
        <title>Rethinking Asexuality: The Enigmatic Case of Functional Sexual Genes in Lepraria (Stereocaulaceae).</title>
        <authorList>
            <person name="Doellman M."/>
            <person name="Sun Y."/>
            <person name="Barcenas-Pena A."/>
            <person name="Lumbsch H.T."/>
            <person name="Grewe F."/>
        </authorList>
    </citation>
    <scope>NUCLEOTIDE SEQUENCE [LARGE SCALE GENOMIC DNA]</scope>
    <source>
        <strain evidence="1 2">Grewe 0041</strain>
    </source>
</reference>
<proteinExistence type="predicted"/>
<organism evidence="1 2">
    <name type="scientific">Lepraria finkii</name>
    <dbReference type="NCBI Taxonomy" id="1340010"/>
    <lineage>
        <taxon>Eukaryota</taxon>
        <taxon>Fungi</taxon>
        <taxon>Dikarya</taxon>
        <taxon>Ascomycota</taxon>
        <taxon>Pezizomycotina</taxon>
        <taxon>Lecanoromycetes</taxon>
        <taxon>OSLEUM clade</taxon>
        <taxon>Lecanoromycetidae</taxon>
        <taxon>Lecanorales</taxon>
        <taxon>Lecanorineae</taxon>
        <taxon>Stereocaulaceae</taxon>
        <taxon>Lepraria</taxon>
    </lineage>
</organism>
<keyword evidence="2" id="KW-1185">Reference proteome</keyword>
<protein>
    <submittedName>
        <fullName evidence="1">Uncharacterized protein</fullName>
    </submittedName>
</protein>
<dbReference type="EMBL" id="JBHFEH010000131">
    <property type="protein sequence ID" value="KAL2045897.1"/>
    <property type="molecule type" value="Genomic_DNA"/>
</dbReference>
<name>A0ABR4AJE5_9LECA</name>
<comment type="caution">
    <text evidence="1">The sequence shown here is derived from an EMBL/GenBank/DDBJ whole genome shotgun (WGS) entry which is preliminary data.</text>
</comment>